<evidence type="ECO:0000313" key="5">
    <source>
        <dbReference type="Proteomes" id="UP000321440"/>
    </source>
</evidence>
<dbReference type="PROSITE" id="PS50005">
    <property type="entry name" value="TPR"/>
    <property type="match status" value="1"/>
</dbReference>
<dbReference type="PANTHER" id="PTHR44943:SF8">
    <property type="entry name" value="TPR REPEAT-CONTAINING PROTEIN MJ0263"/>
    <property type="match status" value="1"/>
</dbReference>
<feature type="repeat" description="TPR" evidence="3">
    <location>
        <begin position="22"/>
        <end position="55"/>
    </location>
</feature>
<dbReference type="InterPro" id="IPR011990">
    <property type="entry name" value="TPR-like_helical_dom_sf"/>
</dbReference>
<evidence type="ECO:0000256" key="2">
    <source>
        <dbReference type="ARBA" id="ARBA00022803"/>
    </source>
</evidence>
<dbReference type="InterPro" id="IPR013105">
    <property type="entry name" value="TPR_2"/>
</dbReference>
<dbReference type="PANTHER" id="PTHR44943">
    <property type="entry name" value="CELLULOSE SYNTHASE OPERON PROTEIN C"/>
    <property type="match status" value="1"/>
</dbReference>
<keyword evidence="2 3" id="KW-0802">TPR repeat</keyword>
<evidence type="ECO:0000256" key="3">
    <source>
        <dbReference type="PROSITE-ProRule" id="PRU00339"/>
    </source>
</evidence>
<dbReference type="RefSeq" id="WP_146817855.1">
    <property type="nucleotide sequence ID" value="NZ_BJYA01000018.1"/>
</dbReference>
<protein>
    <submittedName>
        <fullName evidence="4">Uncharacterized protein</fullName>
    </submittedName>
</protein>
<dbReference type="Pfam" id="PF13181">
    <property type="entry name" value="TPR_8"/>
    <property type="match status" value="1"/>
</dbReference>
<dbReference type="SMART" id="SM00028">
    <property type="entry name" value="TPR"/>
    <property type="match status" value="2"/>
</dbReference>
<dbReference type="OrthoDB" id="600613at2"/>
<dbReference type="EMBL" id="BJYA01000018">
    <property type="protein sequence ID" value="GEN46767.1"/>
    <property type="molecule type" value="Genomic_DNA"/>
</dbReference>
<evidence type="ECO:0000256" key="1">
    <source>
        <dbReference type="ARBA" id="ARBA00022737"/>
    </source>
</evidence>
<dbReference type="Proteomes" id="UP000321440">
    <property type="component" value="Unassembled WGS sequence"/>
</dbReference>
<name>A0A511W6Y7_9BACI</name>
<keyword evidence="5" id="KW-1185">Reference proteome</keyword>
<dbReference type="AlphaFoldDB" id="A0A511W6Y7"/>
<proteinExistence type="predicted"/>
<reference evidence="4 5" key="1">
    <citation type="submission" date="2019-07" db="EMBL/GenBank/DDBJ databases">
        <title>Whole genome shotgun sequence of Alkalibacillus haloalkaliphilus NBRC 103110.</title>
        <authorList>
            <person name="Hosoyama A."/>
            <person name="Uohara A."/>
            <person name="Ohji S."/>
            <person name="Ichikawa N."/>
        </authorList>
    </citation>
    <scope>NUCLEOTIDE SEQUENCE [LARGE SCALE GENOMIC DNA]</scope>
    <source>
        <strain evidence="4 5">NBRC 103110</strain>
    </source>
</reference>
<gene>
    <name evidence="4" type="ORF">AHA02nite_25430</name>
</gene>
<sequence>MHTTHHRQNEMPNNIATFRHDGDFYFTYGVKAFKRKDFEKAEKWFNKALEVEPDNTLYLCQLSVLYTELHQYHRSNDFLQQVLKSDQPYVDTYYLLANNYAHLGLFYEAKKNAEKYLEEDPEGDFVTETNELLKLLEQVMVEQAEDDDLEFDEEDELMLYQETAFYHLEHEEWAEALQTLEEMTVYYPEYLPAKHEYAYALFQLGHAEEAVALEEAWLKQDDLSLNSRMNLTYFSYHMGNTEAFEAYLNQLLNIYPTYNEKKLKLAVTLAQVDVYDEAIERFKKLNKEQMTNYVSYYLWYGYALNCINKTKQASYIWEEAKEHHPSFDELLKAHGWV</sequence>
<dbReference type="InterPro" id="IPR019734">
    <property type="entry name" value="TPR_rpt"/>
</dbReference>
<dbReference type="InterPro" id="IPR051685">
    <property type="entry name" value="Ycf3/AcsC/BcsC/TPR_MFPF"/>
</dbReference>
<comment type="caution">
    <text evidence="4">The sequence shown here is derived from an EMBL/GenBank/DDBJ whole genome shotgun (WGS) entry which is preliminary data.</text>
</comment>
<evidence type="ECO:0000313" key="4">
    <source>
        <dbReference type="EMBL" id="GEN46767.1"/>
    </source>
</evidence>
<keyword evidence="1" id="KW-0677">Repeat</keyword>
<accession>A0A511W6Y7</accession>
<organism evidence="4 5">
    <name type="scientific">Alkalibacillus haloalkaliphilus</name>
    <dbReference type="NCBI Taxonomy" id="94136"/>
    <lineage>
        <taxon>Bacteria</taxon>
        <taxon>Bacillati</taxon>
        <taxon>Bacillota</taxon>
        <taxon>Bacilli</taxon>
        <taxon>Bacillales</taxon>
        <taxon>Bacillaceae</taxon>
        <taxon>Alkalibacillus</taxon>
    </lineage>
</organism>
<dbReference type="SUPFAM" id="SSF48452">
    <property type="entry name" value="TPR-like"/>
    <property type="match status" value="2"/>
</dbReference>
<dbReference type="Gene3D" id="1.25.40.10">
    <property type="entry name" value="Tetratricopeptide repeat domain"/>
    <property type="match status" value="2"/>
</dbReference>
<dbReference type="Pfam" id="PF07719">
    <property type="entry name" value="TPR_2"/>
    <property type="match status" value="1"/>
</dbReference>